<dbReference type="CDD" id="cd00022">
    <property type="entry name" value="BIR"/>
    <property type="match status" value="1"/>
</dbReference>
<evidence type="ECO:0008006" key="6">
    <source>
        <dbReference type="Google" id="ProtNLM"/>
    </source>
</evidence>
<dbReference type="InterPro" id="IPR001370">
    <property type="entry name" value="BIR_rpt"/>
</dbReference>
<dbReference type="AlphaFoldDB" id="A0AAV0BDN6"/>
<dbReference type="Pfam" id="PF00653">
    <property type="entry name" value="BIR"/>
    <property type="match status" value="2"/>
</dbReference>
<feature type="compositionally biased region" description="Basic and acidic residues" evidence="3">
    <location>
        <begin position="416"/>
        <end position="429"/>
    </location>
</feature>
<keyword evidence="5" id="KW-1185">Reference proteome</keyword>
<gene>
    <name evidence="4" type="ORF">PPACK8108_LOCUS19925</name>
</gene>
<sequence length="712" mass="79567">MDPKGLPPAIRPEFCSHAARVLSYKTKKSTPKSSRWPHPESFNLKPEILSQAGYFHDPIDGEPDRTTCWMCGESMKGWAKEDDPWALHCKWSPDCPFGRLSLLEHQRDTQNRSWSDSPHQTWGNSNEWFPRGQRMIEARLATFCGPLGPWKHEGENGVPTRLELARAGFHFTPNLFKKGRKYDVDDTTSCCYCNRVVTEWEPEDDPVSVHLKKGPCIFFSAAPPLDQEQPVKTKAPSRKTSRAAKPPGAYPGDSTVVDNSVQEIEGYSEIQGNDKSIRRPKKASSEKKTSENSATDLDGPSEDHGNSKNYAEQSEEVLRPRPRRVVSKTTTFTELNSSPPGSVDHQLAKKPPVALSNPSRLSRSTSKQSLNASSGRSVSMNQSSSGYGRTVDASNQPLNDVSNEMFTADEETQDLEEFKPQVKNTEQRQKPTKTLNQLPSSAVLSDNDNAPRTKRRVPQQSLDVRNKEEQSQGLSHEDVNLKRSNEGAKDKPKTKVFSNTKSEVSAEMPVERSAALKNVSSLDIANLSGSGGVISAQTIFVGFNPQAPQLYPGRLPIAAKTLNPFIRPEAKAQALVAHSRDQKELPSGEADAEAAIDEYFSQDPVPVPAGWLPNPYNPARPFPPLTDEECRMPLVEYFAYRAQQEEDAFLQWVEEKRMKPWLEAVENGRKLVEDMIGLKRNQGNETRFENVDVYVSPVKSRAQTKKKPSFRP</sequence>
<accession>A0AAV0BDN6</accession>
<dbReference type="SUPFAM" id="SSF57924">
    <property type="entry name" value="Inhibitor of apoptosis (IAP) repeat"/>
    <property type="match status" value="2"/>
</dbReference>
<dbReference type="InterPro" id="IPR051190">
    <property type="entry name" value="Baculoviral_IAP"/>
</dbReference>
<dbReference type="Proteomes" id="UP001153365">
    <property type="component" value="Unassembled WGS sequence"/>
</dbReference>
<evidence type="ECO:0000313" key="4">
    <source>
        <dbReference type="EMBL" id="CAH7685409.1"/>
    </source>
</evidence>
<feature type="compositionally biased region" description="Polar residues" evidence="3">
    <location>
        <begin position="432"/>
        <end position="450"/>
    </location>
</feature>
<dbReference type="PROSITE" id="PS50143">
    <property type="entry name" value="BIR_REPEAT_2"/>
    <property type="match status" value="2"/>
</dbReference>
<feature type="region of interest" description="Disordered" evidence="3">
    <location>
        <begin position="225"/>
        <end position="504"/>
    </location>
</feature>
<proteinExistence type="predicted"/>
<organism evidence="4 5">
    <name type="scientific">Phakopsora pachyrhizi</name>
    <name type="common">Asian soybean rust disease fungus</name>
    <dbReference type="NCBI Taxonomy" id="170000"/>
    <lineage>
        <taxon>Eukaryota</taxon>
        <taxon>Fungi</taxon>
        <taxon>Dikarya</taxon>
        <taxon>Basidiomycota</taxon>
        <taxon>Pucciniomycotina</taxon>
        <taxon>Pucciniomycetes</taxon>
        <taxon>Pucciniales</taxon>
        <taxon>Phakopsoraceae</taxon>
        <taxon>Phakopsora</taxon>
    </lineage>
</organism>
<keyword evidence="2" id="KW-0862">Zinc</keyword>
<reference evidence="4" key="1">
    <citation type="submission" date="2022-06" db="EMBL/GenBank/DDBJ databases">
        <authorList>
            <consortium name="SYNGENTA / RWTH Aachen University"/>
        </authorList>
    </citation>
    <scope>NUCLEOTIDE SEQUENCE</scope>
</reference>
<feature type="compositionally biased region" description="Polar residues" evidence="3">
    <location>
        <begin position="327"/>
        <end position="340"/>
    </location>
</feature>
<feature type="compositionally biased region" description="Polar residues" evidence="3">
    <location>
        <begin position="356"/>
        <end position="405"/>
    </location>
</feature>
<dbReference type="GO" id="GO:0046872">
    <property type="term" value="F:metal ion binding"/>
    <property type="evidence" value="ECO:0007669"/>
    <property type="project" value="UniProtKB-KW"/>
</dbReference>
<evidence type="ECO:0000256" key="2">
    <source>
        <dbReference type="ARBA" id="ARBA00022833"/>
    </source>
</evidence>
<evidence type="ECO:0000256" key="1">
    <source>
        <dbReference type="ARBA" id="ARBA00022723"/>
    </source>
</evidence>
<comment type="caution">
    <text evidence="4">The sequence shown here is derived from an EMBL/GenBank/DDBJ whole genome shotgun (WGS) entry which is preliminary data.</text>
</comment>
<feature type="compositionally biased region" description="Basic and acidic residues" evidence="3">
    <location>
        <begin position="464"/>
        <end position="493"/>
    </location>
</feature>
<dbReference type="PANTHER" id="PTHR46771:SF5">
    <property type="entry name" value="DETERIN"/>
    <property type="match status" value="1"/>
</dbReference>
<dbReference type="EMBL" id="CALTRL010005721">
    <property type="protein sequence ID" value="CAH7685409.1"/>
    <property type="molecule type" value="Genomic_DNA"/>
</dbReference>
<dbReference type="PANTHER" id="PTHR46771">
    <property type="entry name" value="DETERIN"/>
    <property type="match status" value="1"/>
</dbReference>
<evidence type="ECO:0000313" key="5">
    <source>
        <dbReference type="Proteomes" id="UP001153365"/>
    </source>
</evidence>
<keyword evidence="1" id="KW-0479">Metal-binding</keyword>
<evidence type="ECO:0000256" key="3">
    <source>
        <dbReference type="SAM" id="MobiDB-lite"/>
    </source>
</evidence>
<name>A0AAV0BDN6_PHAPC</name>
<dbReference type="SMART" id="SM00238">
    <property type="entry name" value="BIR"/>
    <property type="match status" value="2"/>
</dbReference>
<dbReference type="Gene3D" id="1.10.1170.10">
    <property type="entry name" value="Inhibitor Of Apoptosis Protein (2mihbC-IAP-1), Chain A"/>
    <property type="match status" value="2"/>
</dbReference>
<protein>
    <recommendedName>
        <fullName evidence="6">BIR-domain-containing protein</fullName>
    </recommendedName>
</protein>